<accession>A0A8H6A1F9</accession>
<protein>
    <recommendedName>
        <fullName evidence="6">FAD-binding domain-containing protein</fullName>
    </recommendedName>
</protein>
<organism evidence="7 8">
    <name type="scientific">Petromyces alliaceus</name>
    <name type="common">Aspergillus alliaceus</name>
    <dbReference type="NCBI Taxonomy" id="209559"/>
    <lineage>
        <taxon>Eukaryota</taxon>
        <taxon>Fungi</taxon>
        <taxon>Dikarya</taxon>
        <taxon>Ascomycota</taxon>
        <taxon>Pezizomycotina</taxon>
        <taxon>Eurotiomycetes</taxon>
        <taxon>Eurotiomycetidae</taxon>
        <taxon>Eurotiales</taxon>
        <taxon>Aspergillaceae</taxon>
        <taxon>Aspergillus</taxon>
        <taxon>Aspergillus subgen. Circumdati</taxon>
    </lineage>
</organism>
<evidence type="ECO:0000313" key="8">
    <source>
        <dbReference type="Proteomes" id="UP000541154"/>
    </source>
</evidence>
<proteinExistence type="predicted"/>
<dbReference type="PROSITE" id="PS51257">
    <property type="entry name" value="PROKAR_LIPOPROTEIN"/>
    <property type="match status" value="1"/>
</dbReference>
<dbReference type="GO" id="GO:0071949">
    <property type="term" value="F:FAD binding"/>
    <property type="evidence" value="ECO:0007669"/>
    <property type="project" value="InterPro"/>
</dbReference>
<feature type="domain" description="FAD-binding" evidence="6">
    <location>
        <begin position="165"/>
        <end position="357"/>
    </location>
</feature>
<dbReference type="PANTHER" id="PTHR47178:SF5">
    <property type="entry name" value="FAD-BINDING DOMAIN-CONTAINING PROTEIN"/>
    <property type="match status" value="1"/>
</dbReference>
<dbReference type="SUPFAM" id="SSF51905">
    <property type="entry name" value="FAD/NAD(P)-binding domain"/>
    <property type="match status" value="1"/>
</dbReference>
<evidence type="ECO:0000256" key="5">
    <source>
        <dbReference type="ARBA" id="ARBA00023033"/>
    </source>
</evidence>
<evidence type="ECO:0000313" key="7">
    <source>
        <dbReference type="EMBL" id="KAF5859194.1"/>
    </source>
</evidence>
<dbReference type="Proteomes" id="UP000541154">
    <property type="component" value="Unassembled WGS sequence"/>
</dbReference>
<dbReference type="PANTHER" id="PTHR47178">
    <property type="entry name" value="MONOOXYGENASE, FAD-BINDING"/>
    <property type="match status" value="1"/>
</dbReference>
<dbReference type="EMBL" id="SPNV01000174">
    <property type="protein sequence ID" value="KAF5859194.1"/>
    <property type="molecule type" value="Genomic_DNA"/>
</dbReference>
<gene>
    <name evidence="7" type="ORF">ETB97_003207</name>
</gene>
<sequence>MDDAKSSFKVIIIGAGLSGCLLANGLLNKGIDLVLYERLERHSKREGYQIRLGAPALKGMRECLTPEQVSAITAKFGRAGGSLNRAPVWYDHRFRELLDPSRFEAYHKSAPISRVVLRDALAEPLFDAGKLRYGFEFRYYEIIGQGTEHECVRVVFADGSFDEGDLVIGADGSHSRINVQLGLNNIRQIKTHMSMVAKGNISENKYHSMSKRLQEKAVLAFAENKTLFFCVYLPEDRSGSYDDSMSSTMFGLHVPVEMCPPDLGQRTAAEKWDFISLVLRSWAKPYQEIIDLVKGADIYVYQARASERPPTDWRRNMRAHSNDDRGHPRVWLLGDAMHAMLPTRGMGGNQAMRDTATALPLIERLAVMSNPGVRPTTEDISRACEEYEAEMIPRSFSWVQKSGGKTVVPLDGSHFWGRVAFFFFAQVLRVASLYKIVMGYFWKDTVDDDAPELRT</sequence>
<dbReference type="Gene3D" id="3.50.50.60">
    <property type="entry name" value="FAD/NAD(P)-binding domain"/>
    <property type="match status" value="1"/>
</dbReference>
<dbReference type="GO" id="GO:0004497">
    <property type="term" value="F:monooxygenase activity"/>
    <property type="evidence" value="ECO:0007669"/>
    <property type="project" value="UniProtKB-KW"/>
</dbReference>
<dbReference type="InterPro" id="IPR036188">
    <property type="entry name" value="FAD/NAD-bd_sf"/>
</dbReference>
<dbReference type="Pfam" id="PF01494">
    <property type="entry name" value="FAD_binding_3"/>
    <property type="match status" value="1"/>
</dbReference>
<comment type="caution">
    <text evidence="7">The sequence shown here is derived from an EMBL/GenBank/DDBJ whole genome shotgun (WGS) entry which is preliminary data.</text>
</comment>
<evidence type="ECO:0000256" key="1">
    <source>
        <dbReference type="ARBA" id="ARBA00001974"/>
    </source>
</evidence>
<name>A0A8H6A1F9_PETAA</name>
<keyword evidence="2" id="KW-0285">Flavoprotein</keyword>
<reference evidence="7 8" key="1">
    <citation type="submission" date="2019-04" db="EMBL/GenBank/DDBJ databases">
        <title>Aspergillus burnettii sp. nov., novel species from soil in southeast Queensland.</title>
        <authorList>
            <person name="Gilchrist C.L.M."/>
            <person name="Pitt J.I."/>
            <person name="Lange L."/>
            <person name="Lacey H.J."/>
            <person name="Vuong D."/>
            <person name="Midgley D.J."/>
            <person name="Greenfield P."/>
            <person name="Bradbury M."/>
            <person name="Lacey E."/>
            <person name="Busk P.K."/>
            <person name="Pilgaard B."/>
            <person name="Chooi Y.H."/>
            <person name="Piggott A.M."/>
        </authorList>
    </citation>
    <scope>NUCLEOTIDE SEQUENCE [LARGE SCALE GENOMIC DNA]</scope>
    <source>
        <strain evidence="7 8">FRR 5400</strain>
    </source>
</reference>
<evidence type="ECO:0000256" key="4">
    <source>
        <dbReference type="ARBA" id="ARBA00023002"/>
    </source>
</evidence>
<keyword evidence="3" id="KW-0274">FAD</keyword>
<evidence type="ECO:0000256" key="2">
    <source>
        <dbReference type="ARBA" id="ARBA00022630"/>
    </source>
</evidence>
<evidence type="ECO:0000259" key="6">
    <source>
        <dbReference type="Pfam" id="PF01494"/>
    </source>
</evidence>
<dbReference type="PRINTS" id="PR00420">
    <property type="entry name" value="RNGMNOXGNASE"/>
</dbReference>
<dbReference type="AlphaFoldDB" id="A0A8H6A1F9"/>
<keyword evidence="8" id="KW-1185">Reference proteome</keyword>
<comment type="cofactor">
    <cofactor evidence="1">
        <name>FAD</name>
        <dbReference type="ChEBI" id="CHEBI:57692"/>
    </cofactor>
</comment>
<keyword evidence="4" id="KW-0560">Oxidoreductase</keyword>
<dbReference type="InterPro" id="IPR002938">
    <property type="entry name" value="FAD-bd"/>
</dbReference>
<evidence type="ECO:0000256" key="3">
    <source>
        <dbReference type="ARBA" id="ARBA00022827"/>
    </source>
</evidence>
<keyword evidence="5" id="KW-0503">Monooxygenase</keyword>